<dbReference type="Pfam" id="PF04851">
    <property type="entry name" value="ResIII"/>
    <property type="match status" value="1"/>
</dbReference>
<dbReference type="InterPro" id="IPR041471">
    <property type="entry name" value="UvrB_inter"/>
</dbReference>
<comment type="caution">
    <text evidence="19">The sequence shown here is derived from an EMBL/GenBank/DDBJ whole genome shotgun (WGS) entry which is preliminary data.</text>
</comment>
<dbReference type="Proteomes" id="UP000055702">
    <property type="component" value="Unassembled WGS sequence"/>
</dbReference>
<dbReference type="InterPro" id="IPR014001">
    <property type="entry name" value="Helicase_ATP-bd"/>
</dbReference>
<feature type="short sequence motif" description="Beta-hairpin" evidence="13">
    <location>
        <begin position="93"/>
        <end position="116"/>
    </location>
</feature>
<dbReference type="InterPro" id="IPR001650">
    <property type="entry name" value="Helicase_C-like"/>
</dbReference>
<dbReference type="GO" id="GO:0009381">
    <property type="term" value="F:excinuclease ABC activity"/>
    <property type="evidence" value="ECO:0007669"/>
    <property type="project" value="UniProtKB-UniRule"/>
</dbReference>
<dbReference type="PROSITE" id="PS51192">
    <property type="entry name" value="HELICASE_ATP_BIND_1"/>
    <property type="match status" value="1"/>
</dbReference>
<dbReference type="Pfam" id="PF17757">
    <property type="entry name" value="UvrB_inter"/>
    <property type="match status" value="1"/>
</dbReference>
<evidence type="ECO:0000259" key="16">
    <source>
        <dbReference type="PROSITE" id="PS50151"/>
    </source>
</evidence>
<dbReference type="NCBIfam" id="TIGR00631">
    <property type="entry name" value="uvrb"/>
    <property type="match status" value="1"/>
</dbReference>
<evidence type="ECO:0000256" key="14">
    <source>
        <dbReference type="RuleBase" id="RU003587"/>
    </source>
</evidence>
<keyword evidence="4 13" id="KW-0547">Nucleotide-binding</keyword>
<evidence type="ECO:0000256" key="4">
    <source>
        <dbReference type="ARBA" id="ARBA00022741"/>
    </source>
</evidence>
<dbReference type="CDD" id="cd18790">
    <property type="entry name" value="SF2_C_UvrB"/>
    <property type="match status" value="1"/>
</dbReference>
<dbReference type="SUPFAM" id="SSF52540">
    <property type="entry name" value="P-loop containing nucleoside triphosphate hydrolases"/>
    <property type="match status" value="2"/>
</dbReference>
<dbReference type="CDD" id="cd17916">
    <property type="entry name" value="DEXHc_UvrB"/>
    <property type="match status" value="1"/>
</dbReference>
<dbReference type="GO" id="GO:0005737">
    <property type="term" value="C:cytoplasm"/>
    <property type="evidence" value="ECO:0007669"/>
    <property type="project" value="UniProtKB-SubCell"/>
</dbReference>
<dbReference type="FunFam" id="3.40.50.300:FF:000477">
    <property type="entry name" value="UvrABC system protein B"/>
    <property type="match status" value="1"/>
</dbReference>
<dbReference type="NCBIfam" id="NF003673">
    <property type="entry name" value="PRK05298.1"/>
    <property type="match status" value="1"/>
</dbReference>
<evidence type="ECO:0000259" key="18">
    <source>
        <dbReference type="PROSITE" id="PS51194"/>
    </source>
</evidence>
<keyword evidence="10 13" id="KW-0742">SOS response</keyword>
<dbReference type="AlphaFoldDB" id="A0A106C2V5"/>
<dbReference type="InterPro" id="IPR001943">
    <property type="entry name" value="UVR_dom"/>
</dbReference>
<comment type="domain">
    <text evidence="13">The beta-hairpin motif is involved in DNA binding.</text>
</comment>
<dbReference type="GO" id="GO:0016887">
    <property type="term" value="F:ATP hydrolysis activity"/>
    <property type="evidence" value="ECO:0007669"/>
    <property type="project" value="InterPro"/>
</dbReference>
<dbReference type="GO" id="GO:0009432">
    <property type="term" value="P:SOS response"/>
    <property type="evidence" value="ECO:0007669"/>
    <property type="project" value="UniProtKB-UniRule"/>
</dbReference>
<keyword evidence="8 13" id="KW-0267">Excision nuclease</keyword>
<dbReference type="InterPro" id="IPR024759">
    <property type="entry name" value="UvrB_YAD/RRR_dom"/>
</dbReference>
<evidence type="ECO:0000256" key="7">
    <source>
        <dbReference type="ARBA" id="ARBA00022840"/>
    </source>
</evidence>
<feature type="domain" description="Helicase ATP-binding" evidence="17">
    <location>
        <begin position="27"/>
        <end position="160"/>
    </location>
</feature>
<evidence type="ECO:0000256" key="1">
    <source>
        <dbReference type="ARBA" id="ARBA00004496"/>
    </source>
</evidence>
<evidence type="ECO:0000256" key="9">
    <source>
        <dbReference type="ARBA" id="ARBA00023204"/>
    </source>
</evidence>
<organism evidence="19">
    <name type="scientific">Shewanella frigidimarina</name>
    <dbReference type="NCBI Taxonomy" id="56812"/>
    <lineage>
        <taxon>Bacteria</taxon>
        <taxon>Pseudomonadati</taxon>
        <taxon>Pseudomonadota</taxon>
        <taxon>Gammaproteobacteria</taxon>
        <taxon>Alteromonadales</taxon>
        <taxon>Shewanellaceae</taxon>
        <taxon>Shewanella</taxon>
    </lineage>
</organism>
<dbReference type="EMBL" id="LRDC01000001">
    <property type="protein sequence ID" value="KVX03196.1"/>
    <property type="molecule type" value="Genomic_DNA"/>
</dbReference>
<dbReference type="GO" id="GO:0005524">
    <property type="term" value="F:ATP binding"/>
    <property type="evidence" value="ECO:0007669"/>
    <property type="project" value="UniProtKB-UniRule"/>
</dbReference>
<keyword evidence="9 13" id="KW-0234">DNA repair</keyword>
<sequence>MSESVFSLESKFEPAGDQPTAIKKLVDGLESGVASQTLLGVTGSGKTYTIANVIKQMGRPTIIMAPNKTLAAQLYGEMKEFFPHNAVEYFVSYYDYYQPEAYVPASNTFIEKDASVNAHIEQMRLSATKALLERKDVVLIASVSAIYGLGDPDSYMKMLLHLRQGDFMGQRDILIRLSELQYKRNDIELQRGTYRVRGEVIDIFPAESEREAIRIELFDDEIERLSEFDPLTGQINKRIARATIYPKTHYVTPREKILAATEEIKEELRERRQYLLDNNKLIEAQRITERVQYDIEMMVELGYCSGIENYSRYLSGRSPGDGPPTLLDYLPADGLLIIDESHVTVPQIGAMYKGDRSRKMNLVEYGFRLPSALDNRPLMFEEFERLMPQTIFVSATPSLYELEKSTGEIAEQVVRPTGLLDPVLEVRPVGIQVDDLLSEIHKRVAVNERVLVTTLTKRMSEDLSEYLDEHGVKVRYLHSDIDTVERVEIIRDLRLGRFDVLIGINLLREGLDLPEVSLVCILDADKEGFLRSERSLIQTIGRAARNVNGKVILYADRITNSMAKAMGETERRREKQHQHNLKLGIVPRGVVKSITDVMDVGDTNFSKGTRKNHSKFAEVAEERAKYTSIADLSHQIDKLEKQMHEHAKNLEFEQAAAVRDDVKHLRDLIIVNS</sequence>
<comment type="subunit">
    <text evidence="11 13 14">Forms a heterotetramer with UvrA during the search for lesions. Interacts with UvrC in an incision complex.</text>
</comment>
<accession>A0A106C2V5</accession>
<dbReference type="SUPFAM" id="SSF46600">
    <property type="entry name" value="C-terminal UvrC-binding domain of UvrB"/>
    <property type="match status" value="1"/>
</dbReference>
<dbReference type="Pfam" id="PF02151">
    <property type="entry name" value="UVR"/>
    <property type="match status" value="1"/>
</dbReference>
<dbReference type="InterPro" id="IPR027417">
    <property type="entry name" value="P-loop_NTPase"/>
</dbReference>
<dbReference type="InterPro" id="IPR006935">
    <property type="entry name" value="Helicase/UvrB_N"/>
</dbReference>
<feature type="binding site" evidence="13">
    <location>
        <begin position="40"/>
        <end position="47"/>
    </location>
    <ligand>
        <name>ATP</name>
        <dbReference type="ChEBI" id="CHEBI:30616"/>
    </ligand>
</feature>
<evidence type="ECO:0000256" key="11">
    <source>
        <dbReference type="ARBA" id="ARBA00026033"/>
    </source>
</evidence>
<feature type="domain" description="Helicase C-terminal" evidence="18">
    <location>
        <begin position="432"/>
        <end position="598"/>
    </location>
</feature>
<evidence type="ECO:0000256" key="2">
    <source>
        <dbReference type="ARBA" id="ARBA00008533"/>
    </source>
</evidence>
<reference evidence="19 20" key="1">
    <citation type="submission" date="2016-01" db="EMBL/GenBank/DDBJ databases">
        <title>Draft genome of the antarctic isolate Shewanella frigidimarina Ag06-30.</title>
        <authorList>
            <person name="Parmeciano Di Noto G."/>
            <person name="Vazquez S."/>
            <person name="Mac Cormack W."/>
            <person name="Iriarte A."/>
            <person name="Quiroga C."/>
        </authorList>
    </citation>
    <scope>NUCLEOTIDE SEQUENCE [LARGE SCALE GENOMIC DNA]</scope>
    <source>
        <strain evidence="19 20">Ag06-30</strain>
    </source>
</reference>
<dbReference type="PANTHER" id="PTHR24029:SF0">
    <property type="entry name" value="UVRABC SYSTEM PROTEIN B"/>
    <property type="match status" value="1"/>
</dbReference>
<dbReference type="Gene3D" id="3.40.50.300">
    <property type="entry name" value="P-loop containing nucleotide triphosphate hydrolases"/>
    <property type="match status" value="3"/>
</dbReference>
<dbReference type="GO" id="GO:0006289">
    <property type="term" value="P:nucleotide-excision repair"/>
    <property type="evidence" value="ECO:0007669"/>
    <property type="project" value="UniProtKB-UniRule"/>
</dbReference>
<dbReference type="GO" id="GO:0009380">
    <property type="term" value="C:excinuclease repair complex"/>
    <property type="evidence" value="ECO:0007669"/>
    <property type="project" value="InterPro"/>
</dbReference>
<keyword evidence="6 13" id="KW-0228">DNA excision</keyword>
<evidence type="ECO:0000313" key="19">
    <source>
        <dbReference type="EMBL" id="KVX03196.1"/>
    </source>
</evidence>
<dbReference type="SMART" id="SM00490">
    <property type="entry name" value="HELICc"/>
    <property type="match status" value="1"/>
</dbReference>
<comment type="function">
    <text evidence="13">The UvrABC repair system catalyzes the recognition and processing of DNA lesions. A damage recognition complex composed of 2 UvrA and 2 UvrB subunits scans DNA for abnormalities. Upon binding of the UvrA(2)B(2) complex to a putative damaged site, the DNA wraps around one UvrB monomer. DNA wrap is dependent on ATP binding by UvrB and probably causes local melting of the DNA helix, facilitating insertion of UvrB beta-hairpin between the DNA strands. Then UvrB probes one DNA strand for the presence of a lesion. If a lesion is found the UvrA subunits dissociate and the UvrB-DNA preincision complex is formed. This complex is subsequently bound by UvrC and the second UvrB is released. If no lesion is found, the DNA wraps around the other UvrB subunit that will check the other stand for damage.</text>
</comment>
<evidence type="ECO:0000256" key="15">
    <source>
        <dbReference type="SAM" id="Coils"/>
    </source>
</evidence>
<dbReference type="SMART" id="SM00487">
    <property type="entry name" value="DEXDc"/>
    <property type="match status" value="1"/>
</dbReference>
<evidence type="ECO:0000256" key="6">
    <source>
        <dbReference type="ARBA" id="ARBA00022769"/>
    </source>
</evidence>
<dbReference type="Pfam" id="PF12344">
    <property type="entry name" value="UvrB"/>
    <property type="match status" value="1"/>
</dbReference>
<name>A0A106C2V5_SHEFR</name>
<keyword evidence="5 13" id="KW-0227">DNA damage</keyword>
<evidence type="ECO:0000256" key="10">
    <source>
        <dbReference type="ARBA" id="ARBA00023236"/>
    </source>
</evidence>
<dbReference type="GO" id="GO:0003677">
    <property type="term" value="F:DNA binding"/>
    <property type="evidence" value="ECO:0007669"/>
    <property type="project" value="UniProtKB-UniRule"/>
</dbReference>
<feature type="coiled-coil region" evidence="15">
    <location>
        <begin position="629"/>
        <end position="656"/>
    </location>
</feature>
<evidence type="ECO:0000256" key="12">
    <source>
        <dbReference type="ARBA" id="ARBA00029504"/>
    </source>
</evidence>
<dbReference type="PROSITE" id="PS51194">
    <property type="entry name" value="HELICASE_CTER"/>
    <property type="match status" value="1"/>
</dbReference>
<keyword evidence="3 13" id="KW-0963">Cytoplasm</keyword>
<dbReference type="PROSITE" id="PS50151">
    <property type="entry name" value="UVR"/>
    <property type="match status" value="1"/>
</dbReference>
<proteinExistence type="inferred from homology"/>
<dbReference type="Gene3D" id="4.10.860.10">
    <property type="entry name" value="UVR domain"/>
    <property type="match status" value="1"/>
</dbReference>
<dbReference type="PANTHER" id="PTHR24029">
    <property type="entry name" value="UVRABC SYSTEM PROTEIN B"/>
    <property type="match status" value="1"/>
</dbReference>
<evidence type="ECO:0000313" key="20">
    <source>
        <dbReference type="Proteomes" id="UP000055702"/>
    </source>
</evidence>
<feature type="coiled-coil region" evidence="15">
    <location>
        <begin position="258"/>
        <end position="285"/>
    </location>
</feature>
<comment type="subcellular location">
    <subcellularLocation>
        <location evidence="1 13 14">Cytoplasm</location>
    </subcellularLocation>
</comment>
<dbReference type="Gene3D" id="6.10.140.240">
    <property type="match status" value="1"/>
</dbReference>
<evidence type="ECO:0000256" key="3">
    <source>
        <dbReference type="ARBA" id="ARBA00022490"/>
    </source>
</evidence>
<protein>
    <recommendedName>
        <fullName evidence="12 13">UvrABC system protein B</fullName>
        <shortName evidence="13">Protein UvrB</shortName>
    </recommendedName>
    <alternativeName>
        <fullName evidence="13">Excinuclease ABC subunit B</fullName>
    </alternativeName>
</protein>
<keyword evidence="7 13" id="KW-0067">ATP-binding</keyword>
<keyword evidence="15" id="KW-0175">Coiled coil</keyword>
<dbReference type="InterPro" id="IPR004807">
    <property type="entry name" value="UvrB"/>
</dbReference>
<dbReference type="InterPro" id="IPR036876">
    <property type="entry name" value="UVR_dom_sf"/>
</dbReference>
<dbReference type="RefSeq" id="WP_059743707.1">
    <property type="nucleotide sequence ID" value="NZ_JBOZOX010000001.1"/>
</dbReference>
<evidence type="ECO:0000256" key="8">
    <source>
        <dbReference type="ARBA" id="ARBA00022881"/>
    </source>
</evidence>
<gene>
    <name evidence="13" type="primary">uvrB</name>
    <name evidence="19" type="ORF">AWJ07_01035</name>
</gene>
<dbReference type="HAMAP" id="MF_00204">
    <property type="entry name" value="UvrB"/>
    <property type="match status" value="1"/>
</dbReference>
<evidence type="ECO:0000256" key="13">
    <source>
        <dbReference type="HAMAP-Rule" id="MF_00204"/>
    </source>
</evidence>
<feature type="domain" description="UVR" evidence="16">
    <location>
        <begin position="633"/>
        <end position="668"/>
    </location>
</feature>
<comment type="similarity">
    <text evidence="2 13 14">Belongs to the UvrB family.</text>
</comment>
<dbReference type="Pfam" id="PF00271">
    <property type="entry name" value="Helicase_C"/>
    <property type="match status" value="1"/>
</dbReference>
<evidence type="ECO:0000259" key="17">
    <source>
        <dbReference type="PROSITE" id="PS51192"/>
    </source>
</evidence>
<evidence type="ECO:0000256" key="5">
    <source>
        <dbReference type="ARBA" id="ARBA00022763"/>
    </source>
</evidence>